<dbReference type="InterPro" id="IPR001128">
    <property type="entry name" value="Cyt_P450"/>
</dbReference>
<evidence type="ECO:0000256" key="4">
    <source>
        <dbReference type="ARBA" id="ARBA00022617"/>
    </source>
</evidence>
<evidence type="ECO:0000313" key="14">
    <source>
        <dbReference type="Proteomes" id="UP001218218"/>
    </source>
</evidence>
<dbReference type="GO" id="GO:0016020">
    <property type="term" value="C:membrane"/>
    <property type="evidence" value="ECO:0007669"/>
    <property type="project" value="UniProtKB-SubCell"/>
</dbReference>
<dbReference type="SUPFAM" id="SSF48264">
    <property type="entry name" value="Cytochrome P450"/>
    <property type="match status" value="1"/>
</dbReference>
<dbReference type="InterPro" id="IPR036396">
    <property type="entry name" value="Cyt_P450_sf"/>
</dbReference>
<organism evidence="13 14">
    <name type="scientific">Mycena albidolilacea</name>
    <dbReference type="NCBI Taxonomy" id="1033008"/>
    <lineage>
        <taxon>Eukaryota</taxon>
        <taxon>Fungi</taxon>
        <taxon>Dikarya</taxon>
        <taxon>Basidiomycota</taxon>
        <taxon>Agaricomycotina</taxon>
        <taxon>Agaricomycetes</taxon>
        <taxon>Agaricomycetidae</taxon>
        <taxon>Agaricales</taxon>
        <taxon>Marasmiineae</taxon>
        <taxon>Mycenaceae</taxon>
        <taxon>Mycena</taxon>
    </lineage>
</organism>
<comment type="caution">
    <text evidence="13">The sequence shown here is derived from an EMBL/GenBank/DDBJ whole genome shotgun (WGS) entry which is preliminary data.</text>
</comment>
<evidence type="ECO:0000256" key="6">
    <source>
        <dbReference type="ARBA" id="ARBA00022723"/>
    </source>
</evidence>
<dbReference type="PANTHER" id="PTHR46300">
    <property type="entry name" value="P450, PUTATIVE (EUROFUNG)-RELATED-RELATED"/>
    <property type="match status" value="1"/>
</dbReference>
<dbReference type="GO" id="GO:0005506">
    <property type="term" value="F:iron ion binding"/>
    <property type="evidence" value="ECO:0007669"/>
    <property type="project" value="InterPro"/>
</dbReference>
<name>A0AAD6Z2Z9_9AGAR</name>
<comment type="cofactor">
    <cofactor evidence="1">
        <name>heme</name>
        <dbReference type="ChEBI" id="CHEBI:30413"/>
    </cofactor>
</comment>
<evidence type="ECO:0000256" key="9">
    <source>
        <dbReference type="ARBA" id="ARBA00023004"/>
    </source>
</evidence>
<keyword evidence="8" id="KW-0560">Oxidoreductase</keyword>
<keyword evidence="7" id="KW-1133">Transmembrane helix</keyword>
<evidence type="ECO:0000256" key="8">
    <source>
        <dbReference type="ARBA" id="ARBA00023002"/>
    </source>
</evidence>
<evidence type="ECO:0000256" key="7">
    <source>
        <dbReference type="ARBA" id="ARBA00022989"/>
    </source>
</evidence>
<dbReference type="Pfam" id="PF00067">
    <property type="entry name" value="p450"/>
    <property type="match status" value="1"/>
</dbReference>
<reference evidence="13" key="1">
    <citation type="submission" date="2023-03" db="EMBL/GenBank/DDBJ databases">
        <title>Massive genome expansion in bonnet fungi (Mycena s.s.) driven by repeated elements and novel gene families across ecological guilds.</title>
        <authorList>
            <consortium name="Lawrence Berkeley National Laboratory"/>
            <person name="Harder C.B."/>
            <person name="Miyauchi S."/>
            <person name="Viragh M."/>
            <person name="Kuo A."/>
            <person name="Thoen E."/>
            <person name="Andreopoulos B."/>
            <person name="Lu D."/>
            <person name="Skrede I."/>
            <person name="Drula E."/>
            <person name="Henrissat B."/>
            <person name="Morin E."/>
            <person name="Kohler A."/>
            <person name="Barry K."/>
            <person name="LaButti K."/>
            <person name="Morin E."/>
            <person name="Salamov A."/>
            <person name="Lipzen A."/>
            <person name="Mereny Z."/>
            <person name="Hegedus B."/>
            <person name="Baldrian P."/>
            <person name="Stursova M."/>
            <person name="Weitz H."/>
            <person name="Taylor A."/>
            <person name="Grigoriev I.V."/>
            <person name="Nagy L.G."/>
            <person name="Martin F."/>
            <person name="Kauserud H."/>
        </authorList>
    </citation>
    <scope>NUCLEOTIDE SEQUENCE</scope>
    <source>
        <strain evidence="13">CBHHK002</strain>
    </source>
</reference>
<dbReference type="AlphaFoldDB" id="A0AAD6Z2Z9"/>
<dbReference type="GO" id="GO:0020037">
    <property type="term" value="F:heme binding"/>
    <property type="evidence" value="ECO:0007669"/>
    <property type="project" value="InterPro"/>
</dbReference>
<evidence type="ECO:0000256" key="5">
    <source>
        <dbReference type="ARBA" id="ARBA00022692"/>
    </source>
</evidence>
<evidence type="ECO:0000256" key="10">
    <source>
        <dbReference type="ARBA" id="ARBA00023033"/>
    </source>
</evidence>
<comment type="subcellular location">
    <subcellularLocation>
        <location evidence="2">Membrane</location>
        <topology evidence="2">Single-pass membrane protein</topology>
    </subcellularLocation>
</comment>
<gene>
    <name evidence="13" type="ORF">DFH08DRAFT_824949</name>
</gene>
<dbReference type="Proteomes" id="UP001218218">
    <property type="component" value="Unassembled WGS sequence"/>
</dbReference>
<dbReference type="GO" id="GO:0016705">
    <property type="term" value="F:oxidoreductase activity, acting on paired donors, with incorporation or reduction of molecular oxygen"/>
    <property type="evidence" value="ECO:0007669"/>
    <property type="project" value="InterPro"/>
</dbReference>
<accession>A0AAD6Z2Z9</accession>
<evidence type="ECO:0000256" key="2">
    <source>
        <dbReference type="ARBA" id="ARBA00004167"/>
    </source>
</evidence>
<dbReference type="Gene3D" id="1.10.630.10">
    <property type="entry name" value="Cytochrome P450"/>
    <property type="match status" value="1"/>
</dbReference>
<keyword evidence="6" id="KW-0479">Metal-binding</keyword>
<evidence type="ECO:0000256" key="12">
    <source>
        <dbReference type="SAM" id="MobiDB-lite"/>
    </source>
</evidence>
<keyword evidence="4" id="KW-0349">Heme</keyword>
<evidence type="ECO:0000256" key="11">
    <source>
        <dbReference type="ARBA" id="ARBA00023136"/>
    </source>
</evidence>
<protein>
    <submittedName>
        <fullName evidence="13">Cytochrome P450</fullName>
    </submittedName>
</protein>
<dbReference type="InterPro" id="IPR050364">
    <property type="entry name" value="Cytochrome_P450_fung"/>
</dbReference>
<dbReference type="EMBL" id="JARIHO010000095">
    <property type="protein sequence ID" value="KAJ7305648.1"/>
    <property type="molecule type" value="Genomic_DNA"/>
</dbReference>
<comment type="similarity">
    <text evidence="3">Belongs to the cytochrome P450 family.</text>
</comment>
<keyword evidence="11" id="KW-0472">Membrane</keyword>
<proteinExistence type="inferred from homology"/>
<dbReference type="PANTHER" id="PTHR46300:SF2">
    <property type="entry name" value="CYTOCHROME P450 MONOOXYGENASE ALNH-RELATED"/>
    <property type="match status" value="1"/>
</dbReference>
<keyword evidence="5" id="KW-0812">Transmembrane</keyword>
<evidence type="ECO:0000256" key="3">
    <source>
        <dbReference type="ARBA" id="ARBA00010617"/>
    </source>
</evidence>
<evidence type="ECO:0000313" key="13">
    <source>
        <dbReference type="EMBL" id="KAJ7305648.1"/>
    </source>
</evidence>
<evidence type="ECO:0000256" key="1">
    <source>
        <dbReference type="ARBA" id="ARBA00001971"/>
    </source>
</evidence>
<keyword evidence="14" id="KW-1185">Reference proteome</keyword>
<feature type="region of interest" description="Disordered" evidence="12">
    <location>
        <begin position="1"/>
        <end position="25"/>
    </location>
</feature>
<keyword evidence="9" id="KW-0408">Iron</keyword>
<sequence>MLYNIPRVSGNQKKEPKLKNNVEGGNDGLEVEQIVPHWLAQDDYYEHHFLPKNTICIVNVWVLNHDPEVYGPDAEDFVPEHHLNASGRLKPAFPDTKDESHHTYGFGRRICVGRHVSNNSMLIEIACLLWSFNIRPGKNKDGNIVLPDPTDSIDEGLVVRPAAFPCSITPRNAEVESVISQTKELHGYE</sequence>
<keyword evidence="10" id="KW-0503">Monooxygenase</keyword>
<dbReference type="GO" id="GO:0004497">
    <property type="term" value="F:monooxygenase activity"/>
    <property type="evidence" value="ECO:0007669"/>
    <property type="project" value="UniProtKB-KW"/>
</dbReference>